<evidence type="ECO:0000256" key="1">
    <source>
        <dbReference type="SAM" id="MobiDB-lite"/>
    </source>
</evidence>
<proteinExistence type="predicted"/>
<organism evidence="4 5">
    <name type="scientific">Cotesia typhae</name>
    <dbReference type="NCBI Taxonomy" id="2053667"/>
    <lineage>
        <taxon>Eukaryota</taxon>
        <taxon>Metazoa</taxon>
        <taxon>Ecdysozoa</taxon>
        <taxon>Arthropoda</taxon>
        <taxon>Hexapoda</taxon>
        <taxon>Insecta</taxon>
        <taxon>Pterygota</taxon>
        <taxon>Neoptera</taxon>
        <taxon>Endopterygota</taxon>
        <taxon>Hymenoptera</taxon>
        <taxon>Apocrita</taxon>
        <taxon>Ichneumonoidea</taxon>
        <taxon>Braconidae</taxon>
        <taxon>Microgastrinae</taxon>
        <taxon>Cotesia</taxon>
    </lineage>
</organism>
<keyword evidence="2" id="KW-0812">Transmembrane</keyword>
<feature type="region of interest" description="Disordered" evidence="1">
    <location>
        <begin position="100"/>
        <end position="132"/>
    </location>
</feature>
<feature type="signal peptide" evidence="3">
    <location>
        <begin position="1"/>
        <end position="17"/>
    </location>
</feature>
<gene>
    <name evidence="4" type="ORF">G9C98_006198</name>
</gene>
<evidence type="ECO:0000256" key="2">
    <source>
        <dbReference type="SAM" id="Phobius"/>
    </source>
</evidence>
<evidence type="ECO:0000256" key="3">
    <source>
        <dbReference type="SAM" id="SignalP"/>
    </source>
</evidence>
<dbReference type="EMBL" id="JAAOIC020000043">
    <property type="protein sequence ID" value="KAG8038502.1"/>
    <property type="molecule type" value="Genomic_DNA"/>
</dbReference>
<reference evidence="4" key="2">
    <citation type="submission" date="2021-04" db="EMBL/GenBank/DDBJ databases">
        <title>Genome-wide patterns of bracovirus chromosomal integration into multiple host tissues during parasitism.</title>
        <authorList>
            <person name="Chebbi M.A.C."/>
        </authorList>
    </citation>
    <scope>NUCLEOTIDE SEQUENCE</scope>
    <source>
        <tissue evidence="4">Whole body</tissue>
    </source>
</reference>
<sequence length="188" mass="21392">MYLKILVLFLCLKLGITFNQTSETPKKLSKSNVTVAEGITLTNASYSSLDTSNKSLIEQRNVKPRKGVISKTIVARKGVETAENSSHLNSSHSLSEISDKHDNIKNLKPKPTVTTVDDLEEEEKDVKKPLKSSDTSNKLNYILPVVATIFLLPIVIVFIMFIYNNYCDCWEKRHYRRMDFLVDGMYNE</sequence>
<dbReference type="OrthoDB" id="10071013at2759"/>
<dbReference type="AlphaFoldDB" id="A0A8J5QY59"/>
<keyword evidence="3" id="KW-0732">Signal</keyword>
<evidence type="ECO:0000313" key="4">
    <source>
        <dbReference type="EMBL" id="KAG8038502.1"/>
    </source>
</evidence>
<name>A0A8J5QY59_9HYME</name>
<feature type="chain" id="PRO_5035152334" evidence="3">
    <location>
        <begin position="18"/>
        <end position="188"/>
    </location>
</feature>
<keyword evidence="2" id="KW-0472">Membrane</keyword>
<comment type="caution">
    <text evidence="4">The sequence shown here is derived from an EMBL/GenBank/DDBJ whole genome shotgun (WGS) entry which is preliminary data.</text>
</comment>
<keyword evidence="2" id="KW-1133">Transmembrane helix</keyword>
<feature type="transmembrane region" description="Helical" evidence="2">
    <location>
        <begin position="141"/>
        <end position="163"/>
    </location>
</feature>
<accession>A0A8J5QY59</accession>
<protein>
    <submittedName>
        <fullName evidence="4">Uncharacterized protein</fullName>
    </submittedName>
</protein>
<evidence type="ECO:0000313" key="5">
    <source>
        <dbReference type="Proteomes" id="UP000729913"/>
    </source>
</evidence>
<keyword evidence="5" id="KW-1185">Reference proteome</keyword>
<dbReference type="Proteomes" id="UP000729913">
    <property type="component" value="Unassembled WGS sequence"/>
</dbReference>
<reference evidence="4" key="1">
    <citation type="submission" date="2020-03" db="EMBL/GenBank/DDBJ databases">
        <authorList>
            <person name="Chebbi M.A."/>
            <person name="Drezen J.M."/>
        </authorList>
    </citation>
    <scope>NUCLEOTIDE SEQUENCE</scope>
    <source>
        <tissue evidence="4">Whole body</tissue>
    </source>
</reference>